<evidence type="ECO:0000256" key="5">
    <source>
        <dbReference type="RuleBase" id="RU003968"/>
    </source>
</evidence>
<dbReference type="PIRSF" id="PIRSF000137">
    <property type="entry name" value="Alcohol_oxidase"/>
    <property type="match status" value="1"/>
</dbReference>
<dbReference type="Gene3D" id="3.30.560.10">
    <property type="entry name" value="Glucose Oxidase, domain 3"/>
    <property type="match status" value="1"/>
</dbReference>
<evidence type="ECO:0000259" key="7">
    <source>
        <dbReference type="PROSITE" id="PS00624"/>
    </source>
</evidence>
<keyword evidence="9" id="KW-1185">Reference proteome</keyword>
<evidence type="ECO:0000256" key="1">
    <source>
        <dbReference type="ARBA" id="ARBA00001974"/>
    </source>
</evidence>
<keyword evidence="3 5" id="KW-0285">Flavoprotein</keyword>
<reference evidence="8" key="1">
    <citation type="submission" date="2022-10" db="EMBL/GenBank/DDBJ databases">
        <title>Roseovarius pelagicus sp. nov., isolated from Arctic seawater.</title>
        <authorList>
            <person name="Hong Y.W."/>
            <person name="Hwang C.Y."/>
        </authorList>
    </citation>
    <scope>NUCLEOTIDE SEQUENCE</scope>
    <source>
        <strain evidence="8">HL-MP18</strain>
    </source>
</reference>
<dbReference type="PROSITE" id="PS00623">
    <property type="entry name" value="GMC_OXRED_1"/>
    <property type="match status" value="1"/>
</dbReference>
<dbReference type="Gene3D" id="3.50.50.60">
    <property type="entry name" value="FAD/NAD(P)-binding domain"/>
    <property type="match status" value="1"/>
</dbReference>
<dbReference type="SUPFAM" id="SSF54373">
    <property type="entry name" value="FAD-linked reductases, C-terminal domain"/>
    <property type="match status" value="1"/>
</dbReference>
<dbReference type="RefSeq" id="WP_263046869.1">
    <property type="nucleotide sequence ID" value="NZ_CP106738.1"/>
</dbReference>
<evidence type="ECO:0000256" key="3">
    <source>
        <dbReference type="ARBA" id="ARBA00022630"/>
    </source>
</evidence>
<sequence length="532" mass="56965">MEQYDFVIVGAGSAGCVLAHDLSEGGRNRVLVLENGPTDRHPFVKVPLGYGLLFYDPARNYRLATCPEPGLGGRQLYYPRGKAVGGSGSINAMVYCRGLPSDFDDWESQGLAGWGWDGVRPVFDALEEATTGMSVTNPTRLRHPFTRHFASAARELGLPDDADFNGTTPEGAGFYRITTRNGRRRSSADTFLRPALARGNVRLLTHAQVASITVKEGRATGVSYVRHGKRFHAAASRAVVMAAGAIHTPQILQLSGIGDPTLLQQFDIPVQLANDNVGAHLQDHLAVGYYYRASEKTLNSQLYSRMAQAVQAVRYLAARQGPLANSVNQYGGFLRSTPSCATPDQQLYFNPATYTESRGRNGPVIQPDPFPGYTLSFQPTRPASRGHVRITAPNIDTAPEISLGALSCDTDLAAVRAGGRLIAQFVRTDALRKVTESATACCPSAMTDDEIIADFRARAGSVFHPCGSCAMGTDPAKSVVGSDMSVHGMRGLFVADASVFPSIPSGNINAPTLMVARKGAAHILTATKGNRP</sequence>
<keyword evidence="4 5" id="KW-0274">FAD</keyword>
<name>A0ABY6D9H9_9RHOB</name>
<dbReference type="InterPro" id="IPR000172">
    <property type="entry name" value="GMC_OxRdtase_N"/>
</dbReference>
<dbReference type="InterPro" id="IPR007867">
    <property type="entry name" value="GMC_OxRtase_C"/>
</dbReference>
<comment type="similarity">
    <text evidence="2 5">Belongs to the GMC oxidoreductase family.</text>
</comment>
<dbReference type="InterPro" id="IPR012132">
    <property type="entry name" value="GMC_OxRdtase"/>
</dbReference>
<feature type="domain" description="Glucose-methanol-choline oxidoreductase N-terminal" evidence="7">
    <location>
        <begin position="244"/>
        <end position="258"/>
    </location>
</feature>
<feature type="domain" description="Glucose-methanol-choline oxidoreductase N-terminal" evidence="6">
    <location>
        <begin position="81"/>
        <end position="104"/>
    </location>
</feature>
<proteinExistence type="inferred from homology"/>
<evidence type="ECO:0000259" key="6">
    <source>
        <dbReference type="PROSITE" id="PS00623"/>
    </source>
</evidence>
<dbReference type="PANTHER" id="PTHR11552:SF147">
    <property type="entry name" value="CHOLINE DEHYDROGENASE, MITOCHONDRIAL"/>
    <property type="match status" value="1"/>
</dbReference>
<organism evidence="8 9">
    <name type="scientific">Roseovarius pelagicus</name>
    <dbReference type="NCBI Taxonomy" id="2980108"/>
    <lineage>
        <taxon>Bacteria</taxon>
        <taxon>Pseudomonadati</taxon>
        <taxon>Pseudomonadota</taxon>
        <taxon>Alphaproteobacteria</taxon>
        <taxon>Rhodobacterales</taxon>
        <taxon>Roseobacteraceae</taxon>
        <taxon>Roseovarius</taxon>
    </lineage>
</organism>
<dbReference type="PROSITE" id="PS00624">
    <property type="entry name" value="GMC_OXRED_2"/>
    <property type="match status" value="1"/>
</dbReference>
<evidence type="ECO:0000313" key="8">
    <source>
        <dbReference type="EMBL" id="UXX81733.1"/>
    </source>
</evidence>
<dbReference type="InterPro" id="IPR036188">
    <property type="entry name" value="FAD/NAD-bd_sf"/>
</dbReference>
<protein>
    <submittedName>
        <fullName evidence="8">GMC family oxidoreductase N-terminal domain-containing protein</fullName>
    </submittedName>
</protein>
<dbReference type="EMBL" id="CP106738">
    <property type="protein sequence ID" value="UXX81733.1"/>
    <property type="molecule type" value="Genomic_DNA"/>
</dbReference>
<dbReference type="PANTHER" id="PTHR11552">
    <property type="entry name" value="GLUCOSE-METHANOL-CHOLINE GMC OXIDOREDUCTASE"/>
    <property type="match status" value="1"/>
</dbReference>
<comment type="cofactor">
    <cofactor evidence="1">
        <name>FAD</name>
        <dbReference type="ChEBI" id="CHEBI:57692"/>
    </cofactor>
</comment>
<dbReference type="SUPFAM" id="SSF51905">
    <property type="entry name" value="FAD/NAD(P)-binding domain"/>
    <property type="match status" value="1"/>
</dbReference>
<evidence type="ECO:0000313" key="9">
    <source>
        <dbReference type="Proteomes" id="UP001064087"/>
    </source>
</evidence>
<evidence type="ECO:0000256" key="4">
    <source>
        <dbReference type="ARBA" id="ARBA00022827"/>
    </source>
</evidence>
<evidence type="ECO:0000256" key="2">
    <source>
        <dbReference type="ARBA" id="ARBA00010790"/>
    </source>
</evidence>
<dbReference type="Pfam" id="PF05199">
    <property type="entry name" value="GMC_oxred_C"/>
    <property type="match status" value="1"/>
</dbReference>
<gene>
    <name evidence="8" type="ORF">N7U68_11375</name>
</gene>
<dbReference type="Proteomes" id="UP001064087">
    <property type="component" value="Chromosome"/>
</dbReference>
<accession>A0ABY6D9H9</accession>
<dbReference type="Pfam" id="PF00732">
    <property type="entry name" value="GMC_oxred_N"/>
    <property type="match status" value="1"/>
</dbReference>